<organism evidence="3 4">
    <name type="scientific">Arachnia propionica</name>
    <dbReference type="NCBI Taxonomy" id="1750"/>
    <lineage>
        <taxon>Bacteria</taxon>
        <taxon>Bacillati</taxon>
        <taxon>Actinomycetota</taxon>
        <taxon>Actinomycetes</taxon>
        <taxon>Propionibacteriales</taxon>
        <taxon>Propionibacteriaceae</taxon>
        <taxon>Arachnia</taxon>
    </lineage>
</organism>
<accession>A0A3N4CVE6</accession>
<evidence type="ECO:0000313" key="2">
    <source>
        <dbReference type="EMBL" id="QUC10299.1"/>
    </source>
</evidence>
<dbReference type="PANTHER" id="PTHR30634">
    <property type="entry name" value="OUTER MEMBRANE LOLAB LIPOPROTEIN INSERTION APPARATUS"/>
    <property type="match status" value="1"/>
</dbReference>
<dbReference type="InterPro" id="IPR002035">
    <property type="entry name" value="VWF_A"/>
</dbReference>
<dbReference type="RefSeq" id="WP_014846055.1">
    <property type="nucleotide sequence ID" value="NZ_CAUVFX010000012.1"/>
</dbReference>
<keyword evidence="4" id="KW-1185">Reference proteome</keyword>
<dbReference type="Gene3D" id="3.40.50.410">
    <property type="entry name" value="von Willebrand factor, type A domain"/>
    <property type="match status" value="1"/>
</dbReference>
<proteinExistence type="predicted"/>
<dbReference type="OrthoDB" id="9789979at2"/>
<dbReference type="Proteomes" id="UP000677180">
    <property type="component" value="Chromosome"/>
</dbReference>
<dbReference type="EMBL" id="LR134406">
    <property type="protein sequence ID" value="VEH69659.1"/>
    <property type="molecule type" value="Genomic_DNA"/>
</dbReference>
<dbReference type="InterPro" id="IPR050458">
    <property type="entry name" value="LolB"/>
</dbReference>
<reference evidence="3 4" key="1">
    <citation type="submission" date="2018-12" db="EMBL/GenBank/DDBJ databases">
        <authorList>
            <consortium name="Pathogen Informatics"/>
        </authorList>
    </citation>
    <scope>NUCLEOTIDE SEQUENCE [LARGE SCALE GENOMIC DNA]</scope>
    <source>
        <strain evidence="3 4">NCTC12967</strain>
    </source>
</reference>
<evidence type="ECO:0000313" key="3">
    <source>
        <dbReference type="EMBL" id="VEH69659.1"/>
    </source>
</evidence>
<dbReference type="SUPFAM" id="SSF53300">
    <property type="entry name" value="vWA-like"/>
    <property type="match status" value="1"/>
</dbReference>
<dbReference type="Proteomes" id="UP000273044">
    <property type="component" value="Chromosome"/>
</dbReference>
<sequence>MDERLTRWRLVLGRGSEQLGNLDPQQQARSDALGYLYDREGQDDGAGAGYGASSLTVPEWINEIHTLFPKRTVRTIEEDALERYGMVELVTDKELLERVEPSETLLQAILQTKHLMSSDVLQAARQIVRKVVAALVEKMRPRIRRTLTGRRDPNRRSFFKVAANFDPKRTIRANLKNYSTETRQLVISEPIFYSRTRRQSEKWQFMVVVDQSGSMAESVIHSAVTASIFHGLPTLKNHLIAFDTSVVDLTSDIADPVETLMKVQLGGGTDIAQAMRYAESLITEPRRAMVVLITDLYEGGSVHDLVQCVTRMVQGGSKVLILGALTTNGAASFDEELGRRLAARGARVGVMTPYELADWVAEVIR</sequence>
<protein>
    <submittedName>
        <fullName evidence="3">Uncharacterized protein conserved in bacteria</fullName>
    </submittedName>
    <submittedName>
        <fullName evidence="2">VWA domain-containing protein</fullName>
    </submittedName>
</protein>
<dbReference type="SMART" id="SM00327">
    <property type="entry name" value="VWA"/>
    <property type="match status" value="1"/>
</dbReference>
<dbReference type="InterPro" id="IPR008912">
    <property type="entry name" value="Uncharacterised_CoxE"/>
</dbReference>
<dbReference type="AlphaFoldDB" id="A0A3N4CVE6"/>
<feature type="domain" description="VWFA" evidence="1">
    <location>
        <begin position="202"/>
        <end position="361"/>
    </location>
</feature>
<name>A0A3N4CVE6_9ACTN</name>
<gene>
    <name evidence="2" type="ORF">J5A53_10910</name>
    <name evidence="3" type="ORF">NCTC12967_00932</name>
</gene>
<evidence type="ECO:0000259" key="1">
    <source>
        <dbReference type="SMART" id="SM00327"/>
    </source>
</evidence>
<dbReference type="OMA" id="VDWLDDI"/>
<dbReference type="Pfam" id="PF05762">
    <property type="entry name" value="VWA_CoxE"/>
    <property type="match status" value="1"/>
</dbReference>
<evidence type="ECO:0000313" key="4">
    <source>
        <dbReference type="Proteomes" id="UP000273044"/>
    </source>
</evidence>
<dbReference type="EMBL" id="CP072385">
    <property type="protein sequence ID" value="QUC10299.1"/>
    <property type="molecule type" value="Genomic_DNA"/>
</dbReference>
<dbReference type="PANTHER" id="PTHR30634:SF16">
    <property type="entry name" value="OUTER-MEMBRANE LIPOPROTEIN LOLB"/>
    <property type="match status" value="1"/>
</dbReference>
<reference evidence="2" key="2">
    <citation type="submission" date="2021-03" db="EMBL/GenBank/DDBJ databases">
        <title>Human Oral Microbial Genomes.</title>
        <authorList>
            <person name="Johnston C.D."/>
            <person name="Chen T."/>
            <person name="Dewhirst F.E."/>
        </authorList>
    </citation>
    <scope>NUCLEOTIDE SEQUENCE</scope>
    <source>
        <strain evidence="2">F0714</strain>
    </source>
</reference>
<dbReference type="GeneID" id="64406412"/>
<dbReference type="InterPro" id="IPR036465">
    <property type="entry name" value="vWFA_dom_sf"/>
</dbReference>